<evidence type="ECO:0000259" key="1">
    <source>
        <dbReference type="Pfam" id="PF04086"/>
    </source>
</evidence>
<dbReference type="GO" id="GO:0005785">
    <property type="term" value="C:signal recognition particle receptor complex"/>
    <property type="evidence" value="ECO:0007669"/>
    <property type="project" value="InterPro"/>
</dbReference>
<keyword evidence="4" id="KW-1185">Reference proteome</keyword>
<dbReference type="GO" id="GO:0005525">
    <property type="term" value="F:GTP binding"/>
    <property type="evidence" value="ECO:0007669"/>
    <property type="project" value="InterPro"/>
</dbReference>
<dbReference type="InterPro" id="IPR011012">
    <property type="entry name" value="Longin-like_dom_sf"/>
</dbReference>
<reference evidence="2 4" key="2">
    <citation type="journal article" date="2013" name="Nature">
        <title>Insights into bilaterian evolution from three spiralian genomes.</title>
        <authorList>
            <person name="Simakov O."/>
            <person name="Marletaz F."/>
            <person name="Cho S.J."/>
            <person name="Edsinger-Gonzales E."/>
            <person name="Havlak P."/>
            <person name="Hellsten U."/>
            <person name="Kuo D.H."/>
            <person name="Larsson T."/>
            <person name="Lv J."/>
            <person name="Arendt D."/>
            <person name="Savage R."/>
            <person name="Osoegawa K."/>
            <person name="de Jong P."/>
            <person name="Grimwood J."/>
            <person name="Chapman J.A."/>
            <person name="Shapiro H."/>
            <person name="Aerts A."/>
            <person name="Otillar R.P."/>
            <person name="Terry A.Y."/>
            <person name="Boore J.L."/>
            <person name="Grigoriev I.V."/>
            <person name="Lindberg D.R."/>
            <person name="Seaver E.C."/>
            <person name="Weisblat D.A."/>
            <person name="Putnam N.H."/>
            <person name="Rokhsar D.S."/>
        </authorList>
    </citation>
    <scope>NUCLEOTIDE SEQUENCE</scope>
    <source>
        <strain evidence="2 4">I ESC-2004</strain>
    </source>
</reference>
<dbReference type="STRING" id="283909.R7TTM1"/>
<organism evidence="2">
    <name type="scientific">Capitella teleta</name>
    <name type="common">Polychaete worm</name>
    <dbReference type="NCBI Taxonomy" id="283909"/>
    <lineage>
        <taxon>Eukaryota</taxon>
        <taxon>Metazoa</taxon>
        <taxon>Spiralia</taxon>
        <taxon>Lophotrochozoa</taxon>
        <taxon>Annelida</taxon>
        <taxon>Polychaeta</taxon>
        <taxon>Sedentaria</taxon>
        <taxon>Scolecida</taxon>
        <taxon>Capitellidae</taxon>
        <taxon>Capitella</taxon>
    </lineage>
</organism>
<accession>R7TTM1</accession>
<dbReference type="Gene3D" id="3.30.450.60">
    <property type="match status" value="1"/>
</dbReference>
<evidence type="ECO:0000313" key="4">
    <source>
        <dbReference type="Proteomes" id="UP000014760"/>
    </source>
</evidence>
<protein>
    <recommendedName>
        <fullName evidence="1">Signal recognition particle receptor alpha subunit N-terminal domain-containing protein</fullName>
    </recommendedName>
</protein>
<dbReference type="GO" id="GO:0005047">
    <property type="term" value="F:signal recognition particle binding"/>
    <property type="evidence" value="ECO:0007669"/>
    <property type="project" value="InterPro"/>
</dbReference>
<dbReference type="EnsemblMetazoa" id="CapteT206153">
    <property type="protein sequence ID" value="CapteP206153"/>
    <property type="gene ID" value="CapteG206153"/>
</dbReference>
<name>R7TTM1_CAPTE</name>
<reference evidence="3" key="3">
    <citation type="submission" date="2015-06" db="UniProtKB">
        <authorList>
            <consortium name="EnsemblMetazoa"/>
        </authorList>
    </citation>
    <scope>IDENTIFICATION</scope>
</reference>
<dbReference type="GO" id="GO:0003924">
    <property type="term" value="F:GTPase activity"/>
    <property type="evidence" value="ECO:0007669"/>
    <property type="project" value="InterPro"/>
</dbReference>
<evidence type="ECO:0000313" key="2">
    <source>
        <dbReference type="EMBL" id="ELT96962.1"/>
    </source>
</evidence>
<proteinExistence type="predicted"/>
<dbReference type="OrthoDB" id="1727884at2759"/>
<dbReference type="SUPFAM" id="SSF64356">
    <property type="entry name" value="SNARE-like"/>
    <property type="match status" value="1"/>
</dbReference>
<dbReference type="EMBL" id="AMQN01027855">
    <property type="status" value="NOT_ANNOTATED_CDS"/>
    <property type="molecule type" value="Genomic_DNA"/>
</dbReference>
<dbReference type="InterPro" id="IPR007222">
    <property type="entry name" value="Sig_recog_particle_rcpt_asu_N"/>
</dbReference>
<dbReference type="AlphaFoldDB" id="R7TTM1"/>
<evidence type="ECO:0000313" key="3">
    <source>
        <dbReference type="EnsemblMetazoa" id="CapteP206153"/>
    </source>
</evidence>
<dbReference type="CDD" id="cd14826">
    <property type="entry name" value="SR_alpha_SRX"/>
    <property type="match status" value="1"/>
</dbReference>
<dbReference type="Pfam" id="PF04086">
    <property type="entry name" value="SRP-alpha_N"/>
    <property type="match status" value="1"/>
</dbReference>
<dbReference type="HOGENOM" id="CLU_1950833_0_0_1"/>
<dbReference type="EMBL" id="KB308712">
    <property type="protein sequence ID" value="ELT96962.1"/>
    <property type="molecule type" value="Genomic_DNA"/>
</dbReference>
<dbReference type="Proteomes" id="UP000014760">
    <property type="component" value="Unassembled WGS sequence"/>
</dbReference>
<dbReference type="GO" id="GO:0006886">
    <property type="term" value="P:intracellular protein transport"/>
    <property type="evidence" value="ECO:0007669"/>
    <property type="project" value="InterPro"/>
</dbReference>
<reference evidence="4" key="1">
    <citation type="submission" date="2012-12" db="EMBL/GenBank/DDBJ databases">
        <authorList>
            <person name="Hellsten U."/>
            <person name="Grimwood J."/>
            <person name="Chapman J.A."/>
            <person name="Shapiro H."/>
            <person name="Aerts A."/>
            <person name="Otillar R.P."/>
            <person name="Terry A.Y."/>
            <person name="Boore J.L."/>
            <person name="Simakov O."/>
            <person name="Marletaz F."/>
            <person name="Cho S.-J."/>
            <person name="Edsinger-Gonzales E."/>
            <person name="Havlak P."/>
            <person name="Kuo D.-H."/>
            <person name="Larsson T."/>
            <person name="Lv J."/>
            <person name="Arendt D."/>
            <person name="Savage R."/>
            <person name="Osoegawa K."/>
            <person name="de Jong P."/>
            <person name="Lindberg D.R."/>
            <person name="Seaver E.C."/>
            <person name="Weisblat D.A."/>
            <person name="Putnam N.H."/>
            <person name="Grigoriev I.V."/>
            <person name="Rokhsar D.S."/>
        </authorList>
    </citation>
    <scope>NUCLEOTIDE SEQUENCE</scope>
    <source>
        <strain evidence="4">I ESC-2004</strain>
    </source>
</reference>
<feature type="domain" description="Signal recognition particle receptor alpha subunit N-terminal" evidence="1">
    <location>
        <begin position="34"/>
        <end position="126"/>
    </location>
</feature>
<gene>
    <name evidence="2" type="ORF">CAPTEDRAFT_206153</name>
</gene>
<sequence>MSLCLLHMFGVVIYRNCRCSRAKHLIHSWIYLRLQERGGMSSFEHEALTLKYKLDNEFELVFVVAYQKILQLSYVDKFLNEIQMEFRNKYKDDLQVGKISRNFTDFEATFQRILKETEAASREEAKAPK</sequence>